<evidence type="ECO:0000313" key="2">
    <source>
        <dbReference type="EMBL" id="MBC2667997.1"/>
    </source>
</evidence>
<sequence>MRKLTQIAIATLLPAALLGTATSASAHPGDGYGYGNDLRRESAYRADIIRDQLADLARRVDRNDNRDRISEREAAALRREIRDVRQQVRWFSRDGLDRREMRILQARVDRVGFALRAERRDWDGRPG</sequence>
<organism evidence="2 3">
    <name type="scientific">Novosphingobium piscinae</name>
    <dbReference type="NCBI Taxonomy" id="1507448"/>
    <lineage>
        <taxon>Bacteria</taxon>
        <taxon>Pseudomonadati</taxon>
        <taxon>Pseudomonadota</taxon>
        <taxon>Alphaproteobacteria</taxon>
        <taxon>Sphingomonadales</taxon>
        <taxon>Sphingomonadaceae</taxon>
        <taxon>Novosphingobium</taxon>
    </lineage>
</organism>
<dbReference type="AlphaFoldDB" id="A0A7X1FX90"/>
<evidence type="ECO:0000256" key="1">
    <source>
        <dbReference type="SAM" id="SignalP"/>
    </source>
</evidence>
<dbReference type="Proteomes" id="UP000551327">
    <property type="component" value="Unassembled WGS sequence"/>
</dbReference>
<evidence type="ECO:0000313" key="3">
    <source>
        <dbReference type="Proteomes" id="UP000551327"/>
    </source>
</evidence>
<feature type="chain" id="PRO_5030815552" evidence="1">
    <location>
        <begin position="27"/>
        <end position="127"/>
    </location>
</feature>
<dbReference type="RefSeq" id="WP_185677894.1">
    <property type="nucleotide sequence ID" value="NZ_JACLAX010000002.1"/>
</dbReference>
<dbReference type="EMBL" id="JACLAX010000002">
    <property type="protein sequence ID" value="MBC2667997.1"/>
    <property type="molecule type" value="Genomic_DNA"/>
</dbReference>
<reference evidence="2 3" key="1">
    <citation type="submission" date="2020-08" db="EMBL/GenBank/DDBJ databases">
        <title>The genome sequence of type strain Novosphingobium piscinae KCTC 42194.</title>
        <authorList>
            <person name="Liu Y."/>
        </authorList>
    </citation>
    <scope>NUCLEOTIDE SEQUENCE [LARGE SCALE GENOMIC DNA]</scope>
    <source>
        <strain evidence="2 3">KCTC 42194</strain>
    </source>
</reference>
<keyword evidence="3" id="KW-1185">Reference proteome</keyword>
<protein>
    <submittedName>
        <fullName evidence="2">Uncharacterized protein</fullName>
    </submittedName>
</protein>
<keyword evidence="1" id="KW-0732">Signal</keyword>
<proteinExistence type="predicted"/>
<gene>
    <name evidence="2" type="ORF">H7F53_02420</name>
</gene>
<name>A0A7X1FX90_9SPHN</name>
<comment type="caution">
    <text evidence="2">The sequence shown here is derived from an EMBL/GenBank/DDBJ whole genome shotgun (WGS) entry which is preliminary data.</text>
</comment>
<accession>A0A7X1FX90</accession>
<feature type="signal peptide" evidence="1">
    <location>
        <begin position="1"/>
        <end position="26"/>
    </location>
</feature>